<dbReference type="GO" id="GO:0005634">
    <property type="term" value="C:nucleus"/>
    <property type="evidence" value="ECO:0007669"/>
    <property type="project" value="TreeGrafter"/>
</dbReference>
<keyword evidence="1" id="KW-0175">Coiled coil</keyword>
<dbReference type="RefSeq" id="XP_022325212.1">
    <property type="nucleotide sequence ID" value="XM_022469504.1"/>
</dbReference>
<evidence type="ECO:0000256" key="1">
    <source>
        <dbReference type="SAM" id="Coils"/>
    </source>
</evidence>
<dbReference type="InterPro" id="IPR028002">
    <property type="entry name" value="Myb_DNA-bind_5"/>
</dbReference>
<feature type="compositionally biased region" description="Basic and acidic residues" evidence="2">
    <location>
        <begin position="95"/>
        <end position="108"/>
    </location>
</feature>
<protein>
    <submittedName>
        <fullName evidence="5">Myb/SANT-like DNA-binding domain-containing protein 4</fullName>
    </submittedName>
</protein>
<evidence type="ECO:0000259" key="3">
    <source>
        <dbReference type="Pfam" id="PF13873"/>
    </source>
</evidence>
<dbReference type="OrthoDB" id="6111521at2759"/>
<dbReference type="KEGG" id="cvn:111125540"/>
<evidence type="ECO:0000256" key="2">
    <source>
        <dbReference type="SAM" id="MobiDB-lite"/>
    </source>
</evidence>
<accession>A0A8B8DAW0</accession>
<dbReference type="Proteomes" id="UP000694844">
    <property type="component" value="Chromosome 1"/>
</dbReference>
<dbReference type="GeneID" id="111125540"/>
<gene>
    <name evidence="5" type="primary">LOC111125540</name>
</gene>
<evidence type="ECO:0000313" key="4">
    <source>
        <dbReference type="Proteomes" id="UP000694844"/>
    </source>
</evidence>
<feature type="domain" description="Myb/SANT-like DNA-binding" evidence="3">
    <location>
        <begin position="23"/>
        <end position="102"/>
    </location>
</feature>
<name>A0A8B8DAW0_CRAVI</name>
<evidence type="ECO:0000313" key="5">
    <source>
        <dbReference type="RefSeq" id="XP_022325212.1"/>
    </source>
</evidence>
<organism evidence="4 5">
    <name type="scientific">Crassostrea virginica</name>
    <name type="common">Eastern oyster</name>
    <dbReference type="NCBI Taxonomy" id="6565"/>
    <lineage>
        <taxon>Eukaryota</taxon>
        <taxon>Metazoa</taxon>
        <taxon>Spiralia</taxon>
        <taxon>Lophotrochozoa</taxon>
        <taxon>Mollusca</taxon>
        <taxon>Bivalvia</taxon>
        <taxon>Autobranchia</taxon>
        <taxon>Pteriomorphia</taxon>
        <taxon>Ostreida</taxon>
        <taxon>Ostreoidea</taxon>
        <taxon>Ostreidae</taxon>
        <taxon>Crassostrea</taxon>
    </lineage>
</organism>
<dbReference type="Pfam" id="PF13873">
    <property type="entry name" value="Myb_DNA-bind_5"/>
    <property type="match status" value="1"/>
</dbReference>
<feature type="coiled-coil region" evidence="1">
    <location>
        <begin position="196"/>
        <end position="223"/>
    </location>
</feature>
<dbReference type="AlphaFoldDB" id="A0A8B8DAW0"/>
<reference evidence="4" key="1">
    <citation type="submission" date="2024-06" db="UniProtKB">
        <authorList>
            <consortium name="RefSeq"/>
        </authorList>
    </citation>
    <scope>NUCLEOTIDE SEQUENCE [LARGE SCALE GENOMIC DNA]</scope>
</reference>
<sequence length="253" mass="28886">MYPTEQNSFDWKFSHESDMSRKRNPNFSENELQVLLDEVEKNKSVIFSKLSNLVSNNSKKRVWDVICEKINACNASGHIRTVEEIRKKFSSYTSETKKKIAQNRKESARTGGGRAPATDLTPLQEKVSEILGDTPIDGIEGGVDTAESSTSTSRDKEISCECPSSSPHEEPYPAEIPPAKKARRSSFDEKVFDIETQKLEIERQRLSVERERLQIERERLGIEQQRFVMEQQRHTVYLAQRGVCFDHSASATE</sequence>
<dbReference type="PANTHER" id="PTHR23098:SF16">
    <property type="entry name" value="REGULATORY PROTEIN ZESTE"/>
    <property type="match status" value="1"/>
</dbReference>
<proteinExistence type="predicted"/>
<keyword evidence="4" id="KW-1185">Reference proteome</keyword>
<dbReference type="PANTHER" id="PTHR23098">
    <property type="entry name" value="AGAP001331-PA-RELATED"/>
    <property type="match status" value="1"/>
</dbReference>
<reference evidence="5" key="2">
    <citation type="submission" date="2025-08" db="UniProtKB">
        <authorList>
            <consortium name="RefSeq"/>
        </authorList>
    </citation>
    <scope>IDENTIFICATION</scope>
    <source>
        <tissue evidence="5">Whole sample</tissue>
    </source>
</reference>
<feature type="region of interest" description="Disordered" evidence="2">
    <location>
        <begin position="93"/>
        <end position="184"/>
    </location>
</feature>